<dbReference type="PANTHER" id="PTHR24421:SF58">
    <property type="entry name" value="SIGNAL TRANSDUCTION HISTIDINE-PROTEIN KINASE_PHOSPHATASE UHPB"/>
    <property type="match status" value="1"/>
</dbReference>
<dbReference type="Pfam" id="PF07730">
    <property type="entry name" value="HisKA_3"/>
    <property type="match status" value="1"/>
</dbReference>
<feature type="domain" description="PAC" evidence="4">
    <location>
        <begin position="217"/>
        <end position="270"/>
    </location>
</feature>
<dbReference type="NCBIfam" id="TIGR00229">
    <property type="entry name" value="sensory_box"/>
    <property type="match status" value="1"/>
</dbReference>
<keyword evidence="1" id="KW-0808">Transferase</keyword>
<dbReference type="Pfam" id="PF13426">
    <property type="entry name" value="PAS_9"/>
    <property type="match status" value="1"/>
</dbReference>
<dbReference type="AlphaFoldDB" id="A0A2D2AUJ3"/>
<dbReference type="InterPro" id="IPR050482">
    <property type="entry name" value="Sensor_HK_TwoCompSys"/>
</dbReference>
<name>A0A2D2AUJ3_9CAUL</name>
<accession>A0A2D2AUJ3</accession>
<dbReference type="InterPro" id="IPR000014">
    <property type="entry name" value="PAS"/>
</dbReference>
<evidence type="ECO:0000313" key="6">
    <source>
        <dbReference type="Proteomes" id="UP000228945"/>
    </source>
</evidence>
<dbReference type="RefSeq" id="WP_099620933.1">
    <property type="nucleotide sequence ID" value="NZ_CP024201.1"/>
</dbReference>
<keyword evidence="3" id="KW-0902">Two-component regulatory system</keyword>
<dbReference type="InterPro" id="IPR003594">
    <property type="entry name" value="HATPase_dom"/>
</dbReference>
<evidence type="ECO:0000313" key="5">
    <source>
        <dbReference type="EMBL" id="ATQ41676.1"/>
    </source>
</evidence>
<dbReference type="KEGG" id="cmb:CSW64_04235"/>
<dbReference type="InterPro" id="IPR011712">
    <property type="entry name" value="Sig_transdc_His_kin_sub3_dim/P"/>
</dbReference>
<dbReference type="EMBL" id="CP024201">
    <property type="protein sequence ID" value="ATQ41676.1"/>
    <property type="molecule type" value="Genomic_DNA"/>
</dbReference>
<dbReference type="InterPro" id="IPR001610">
    <property type="entry name" value="PAC"/>
</dbReference>
<keyword evidence="2" id="KW-0418">Kinase</keyword>
<dbReference type="CDD" id="cd16917">
    <property type="entry name" value="HATPase_UhpB-NarQ-NarX-like"/>
    <property type="match status" value="1"/>
</dbReference>
<dbReference type="CDD" id="cd00130">
    <property type="entry name" value="PAS"/>
    <property type="match status" value="1"/>
</dbReference>
<dbReference type="InterPro" id="IPR035965">
    <property type="entry name" value="PAS-like_dom_sf"/>
</dbReference>
<sequence>MAGETATIVSWLPARDEFDYPAVFDALGFPLALLVVRGADVRFVDANQTFVRMTRLAKAEIENRPLSKVLPSDVAGVLLEGALCAGRGGETVRVETTLAAAGGDPQRVILTPLHEIAEGRLILLDAERRRTSRLPGERGHSLAFDRLSRVNEGLIYIYDVIKERSLYVARQLSELLGRRRGEHFVMQDLREMVHPDDRAALEGHFQALKDLDDWAVEVAAFRLPRDDGEWRWLEVRTRVLARDRGGRVRRILGVATDVTDRKTMAEALDAAGRALLDAAESERRRVGRELHDSTAQHLVAIDLGLGALQRRLPTLSDSEARIFGELRASLGAAQREIRAFSYLLHPPLLKRRGLIDTLRRFVEGFGRRTTMDIDLRLPGRLCHLPEEVEVALFRVTQEALMNVFRHADAHRVRVELIARKDAVIIEVEDDGVGIEDATPGVGITGMRARLAQLGGRLTLTPLLVGTKVRAFIPLQSEARP</sequence>
<organism evidence="5 6">
    <name type="scientific">Caulobacter mirabilis</name>
    <dbReference type="NCBI Taxonomy" id="69666"/>
    <lineage>
        <taxon>Bacteria</taxon>
        <taxon>Pseudomonadati</taxon>
        <taxon>Pseudomonadota</taxon>
        <taxon>Alphaproteobacteria</taxon>
        <taxon>Caulobacterales</taxon>
        <taxon>Caulobacteraceae</taxon>
        <taxon>Caulobacter</taxon>
    </lineage>
</organism>
<dbReference type="GO" id="GO:0000155">
    <property type="term" value="F:phosphorelay sensor kinase activity"/>
    <property type="evidence" value="ECO:0007669"/>
    <property type="project" value="InterPro"/>
</dbReference>
<dbReference type="InterPro" id="IPR013655">
    <property type="entry name" value="PAS_fold_3"/>
</dbReference>
<proteinExistence type="predicted"/>
<evidence type="ECO:0000259" key="4">
    <source>
        <dbReference type="PROSITE" id="PS50113"/>
    </source>
</evidence>
<protein>
    <recommendedName>
        <fullName evidence="4">PAC domain-containing protein</fullName>
    </recommendedName>
</protein>
<dbReference type="Proteomes" id="UP000228945">
    <property type="component" value="Chromosome"/>
</dbReference>
<dbReference type="InterPro" id="IPR036890">
    <property type="entry name" value="HATPase_C_sf"/>
</dbReference>
<dbReference type="Pfam" id="PF08447">
    <property type="entry name" value="PAS_3"/>
    <property type="match status" value="1"/>
</dbReference>
<dbReference type="SUPFAM" id="SSF55785">
    <property type="entry name" value="PYP-like sensor domain (PAS domain)"/>
    <property type="match status" value="2"/>
</dbReference>
<dbReference type="Gene3D" id="3.30.565.10">
    <property type="entry name" value="Histidine kinase-like ATPase, C-terminal domain"/>
    <property type="match status" value="1"/>
</dbReference>
<reference evidence="5 6" key="1">
    <citation type="submission" date="2017-10" db="EMBL/GenBank/DDBJ databases">
        <title>Genome sequence of Caulobacter mirabilis FWC38.</title>
        <authorList>
            <person name="Fiebig A."/>
            <person name="Crosson S."/>
        </authorList>
    </citation>
    <scope>NUCLEOTIDE SEQUENCE [LARGE SCALE GENOMIC DNA]</scope>
    <source>
        <strain evidence="5 6">FWC 38</strain>
    </source>
</reference>
<dbReference type="SMART" id="SM00086">
    <property type="entry name" value="PAC"/>
    <property type="match status" value="1"/>
</dbReference>
<gene>
    <name evidence="5" type="ORF">CSW64_04235</name>
</gene>
<dbReference type="SUPFAM" id="SSF55874">
    <property type="entry name" value="ATPase domain of HSP90 chaperone/DNA topoisomerase II/histidine kinase"/>
    <property type="match status" value="1"/>
</dbReference>
<evidence type="ECO:0000256" key="2">
    <source>
        <dbReference type="ARBA" id="ARBA00022777"/>
    </source>
</evidence>
<dbReference type="PROSITE" id="PS50113">
    <property type="entry name" value="PAC"/>
    <property type="match status" value="1"/>
</dbReference>
<dbReference type="GO" id="GO:0016020">
    <property type="term" value="C:membrane"/>
    <property type="evidence" value="ECO:0007669"/>
    <property type="project" value="InterPro"/>
</dbReference>
<dbReference type="OrthoDB" id="9797605at2"/>
<dbReference type="Gene3D" id="3.30.450.20">
    <property type="entry name" value="PAS domain"/>
    <property type="match status" value="2"/>
</dbReference>
<dbReference type="GO" id="GO:0046983">
    <property type="term" value="F:protein dimerization activity"/>
    <property type="evidence" value="ECO:0007669"/>
    <property type="project" value="InterPro"/>
</dbReference>
<keyword evidence="6" id="KW-1185">Reference proteome</keyword>
<dbReference type="Pfam" id="PF02518">
    <property type="entry name" value="HATPase_c"/>
    <property type="match status" value="1"/>
</dbReference>
<dbReference type="Gene3D" id="1.20.5.1930">
    <property type="match status" value="1"/>
</dbReference>
<evidence type="ECO:0000256" key="3">
    <source>
        <dbReference type="ARBA" id="ARBA00023012"/>
    </source>
</evidence>
<dbReference type="PANTHER" id="PTHR24421">
    <property type="entry name" value="NITRATE/NITRITE SENSOR PROTEIN NARX-RELATED"/>
    <property type="match status" value="1"/>
</dbReference>
<dbReference type="InterPro" id="IPR000700">
    <property type="entry name" value="PAS-assoc_C"/>
</dbReference>
<dbReference type="SMART" id="SM00387">
    <property type="entry name" value="HATPase_c"/>
    <property type="match status" value="1"/>
</dbReference>
<evidence type="ECO:0000256" key="1">
    <source>
        <dbReference type="ARBA" id="ARBA00022679"/>
    </source>
</evidence>